<gene>
    <name evidence="1" type="ORF">ABVK25_012237</name>
</gene>
<name>A0ABR4AJR0_9LECA</name>
<sequence length="77" mass="8532">MSIFQTMLSEVTRIAIVKVELNSVSYETGNVAAYKSSDTFSICMFGPQYMTNVSLIHKTPSEDQDAIGLIVLRSSHE</sequence>
<protein>
    <submittedName>
        <fullName evidence="1">Uncharacterized protein</fullName>
    </submittedName>
</protein>
<dbReference type="EMBL" id="JBHFEH010000167">
    <property type="protein sequence ID" value="KAL2045096.1"/>
    <property type="molecule type" value="Genomic_DNA"/>
</dbReference>
<proteinExistence type="predicted"/>
<evidence type="ECO:0000313" key="2">
    <source>
        <dbReference type="Proteomes" id="UP001590951"/>
    </source>
</evidence>
<dbReference type="Proteomes" id="UP001590951">
    <property type="component" value="Unassembled WGS sequence"/>
</dbReference>
<organism evidence="1 2">
    <name type="scientific">Lepraria finkii</name>
    <dbReference type="NCBI Taxonomy" id="1340010"/>
    <lineage>
        <taxon>Eukaryota</taxon>
        <taxon>Fungi</taxon>
        <taxon>Dikarya</taxon>
        <taxon>Ascomycota</taxon>
        <taxon>Pezizomycotina</taxon>
        <taxon>Lecanoromycetes</taxon>
        <taxon>OSLEUM clade</taxon>
        <taxon>Lecanoromycetidae</taxon>
        <taxon>Lecanorales</taxon>
        <taxon>Lecanorineae</taxon>
        <taxon>Stereocaulaceae</taxon>
        <taxon>Lepraria</taxon>
    </lineage>
</organism>
<reference evidence="1 2" key="1">
    <citation type="submission" date="2024-09" db="EMBL/GenBank/DDBJ databases">
        <title>Rethinking Asexuality: The Enigmatic Case of Functional Sexual Genes in Lepraria (Stereocaulaceae).</title>
        <authorList>
            <person name="Doellman M."/>
            <person name="Sun Y."/>
            <person name="Barcenas-Pena A."/>
            <person name="Lumbsch H.T."/>
            <person name="Grewe F."/>
        </authorList>
    </citation>
    <scope>NUCLEOTIDE SEQUENCE [LARGE SCALE GENOMIC DNA]</scope>
    <source>
        <strain evidence="1 2">Grewe 0041</strain>
    </source>
</reference>
<comment type="caution">
    <text evidence="1">The sequence shown here is derived from an EMBL/GenBank/DDBJ whole genome shotgun (WGS) entry which is preliminary data.</text>
</comment>
<keyword evidence="2" id="KW-1185">Reference proteome</keyword>
<evidence type="ECO:0000313" key="1">
    <source>
        <dbReference type="EMBL" id="KAL2045096.1"/>
    </source>
</evidence>
<accession>A0ABR4AJR0</accession>